<dbReference type="Pfam" id="PF22010">
    <property type="entry name" value="OrtA"/>
    <property type="match status" value="1"/>
</dbReference>
<comment type="caution">
    <text evidence="1">The sequence shown here is derived from an EMBL/GenBank/DDBJ whole genome shotgun (WGS) entry which is preliminary data.</text>
</comment>
<dbReference type="Proteomes" id="UP000075737">
    <property type="component" value="Unassembled WGS sequence"/>
</dbReference>
<dbReference type="InterPro" id="IPR047755">
    <property type="entry name" value="OrtA"/>
</dbReference>
<gene>
    <name evidence="1" type="ORF">ATZ99_07080</name>
</gene>
<evidence type="ECO:0000313" key="1">
    <source>
        <dbReference type="EMBL" id="KYO66891.1"/>
    </source>
</evidence>
<dbReference type="AlphaFoldDB" id="A0A162MPM6"/>
<organism evidence="1 2">
    <name type="scientific">Thermovenabulum gondwanense</name>
    <dbReference type="NCBI Taxonomy" id="520767"/>
    <lineage>
        <taxon>Bacteria</taxon>
        <taxon>Bacillati</taxon>
        <taxon>Bacillota</taxon>
        <taxon>Clostridia</taxon>
        <taxon>Thermosediminibacterales</taxon>
        <taxon>Thermosediminibacteraceae</taxon>
        <taxon>Thermovenabulum</taxon>
    </lineage>
</organism>
<dbReference type="NCBIfam" id="NF040739">
    <property type="entry name" value="ornith_OrtA"/>
    <property type="match status" value="1"/>
</dbReference>
<evidence type="ECO:0008006" key="3">
    <source>
        <dbReference type="Google" id="ProtNLM"/>
    </source>
</evidence>
<accession>A0A162MPM6</accession>
<dbReference type="STRING" id="520767.ATZ99_07080"/>
<name>A0A162MPM6_9FIRM</name>
<evidence type="ECO:0000313" key="2">
    <source>
        <dbReference type="Proteomes" id="UP000075737"/>
    </source>
</evidence>
<sequence>MEAKKGMWVEIENTVLTPEERAPHLPEDTKRVPLKMWVRGFLIDEQARIGDEVMIKTLTDRLVKGTLVEVNPRHIHDFGNCVEELLISGYNVKKELSEVVKGAGDNE</sequence>
<reference evidence="1 2" key="1">
    <citation type="submission" date="2015-12" db="EMBL/GenBank/DDBJ databases">
        <title>Draft genome of Thermovenabulum gondwanense isolated from a red thermophilic microbial mat colonisisng an outflow channel of a bore well.</title>
        <authorList>
            <person name="Patel B.K."/>
        </authorList>
    </citation>
    <scope>NUCLEOTIDE SEQUENCE [LARGE SCALE GENOMIC DNA]</scope>
    <source>
        <strain evidence="1 2">R270</strain>
    </source>
</reference>
<keyword evidence="2" id="KW-1185">Reference proteome</keyword>
<protein>
    <recommendedName>
        <fullName evidence="3">2-amino-4-ketopentanoate thiolase</fullName>
    </recommendedName>
</protein>
<proteinExistence type="predicted"/>
<dbReference type="RefSeq" id="WP_068747871.1">
    <property type="nucleotide sequence ID" value="NZ_LOHZ01000023.1"/>
</dbReference>
<dbReference type="EMBL" id="LOHZ01000023">
    <property type="protein sequence ID" value="KYO66891.1"/>
    <property type="molecule type" value="Genomic_DNA"/>
</dbReference>